<evidence type="ECO:0000256" key="5">
    <source>
        <dbReference type="SAM" id="MobiDB-lite"/>
    </source>
</evidence>
<comment type="caution">
    <text evidence="7">The sequence shown here is derived from an EMBL/GenBank/DDBJ whole genome shotgun (WGS) entry which is preliminary data.</text>
</comment>
<dbReference type="RefSeq" id="WP_378255437.1">
    <property type="nucleotide sequence ID" value="NZ_JBHSJV010000001.1"/>
</dbReference>
<dbReference type="EMBL" id="JBHULX010000039">
    <property type="protein sequence ID" value="MFD2593207.1"/>
    <property type="molecule type" value="Genomic_DNA"/>
</dbReference>
<dbReference type="PANTHER" id="PTHR33607:SF2">
    <property type="entry name" value="ENDONUCLEASE-1"/>
    <property type="match status" value="1"/>
</dbReference>
<keyword evidence="2" id="KW-0540">Nuclease</keyword>
<feature type="region of interest" description="Disordered" evidence="5">
    <location>
        <begin position="87"/>
        <end position="160"/>
    </location>
</feature>
<reference evidence="8" key="1">
    <citation type="journal article" date="2019" name="Int. J. Syst. Evol. Microbiol.">
        <title>The Global Catalogue of Microorganisms (GCM) 10K type strain sequencing project: providing services to taxonomists for standard genome sequencing and annotation.</title>
        <authorList>
            <consortium name="The Broad Institute Genomics Platform"/>
            <consortium name="The Broad Institute Genome Sequencing Center for Infectious Disease"/>
            <person name="Wu L."/>
            <person name="Ma J."/>
        </authorList>
    </citation>
    <scope>NUCLEOTIDE SEQUENCE [LARGE SCALE GENOMIC DNA]</scope>
    <source>
        <strain evidence="8">KCTC 42423</strain>
    </source>
</reference>
<evidence type="ECO:0000256" key="3">
    <source>
        <dbReference type="ARBA" id="ARBA00022729"/>
    </source>
</evidence>
<dbReference type="SUPFAM" id="SSF54060">
    <property type="entry name" value="His-Me finger endonucleases"/>
    <property type="match status" value="1"/>
</dbReference>
<dbReference type="GO" id="GO:0004519">
    <property type="term" value="F:endonuclease activity"/>
    <property type="evidence" value="ECO:0007669"/>
    <property type="project" value="UniProtKB-KW"/>
</dbReference>
<keyword evidence="8" id="KW-1185">Reference proteome</keyword>
<dbReference type="PROSITE" id="PS50060">
    <property type="entry name" value="MAM_2"/>
    <property type="match status" value="1"/>
</dbReference>
<dbReference type="Pfam" id="PF00629">
    <property type="entry name" value="MAM"/>
    <property type="match status" value="1"/>
</dbReference>
<keyword evidence="7" id="KW-0255">Endonuclease</keyword>
<sequence>MKNALLFLLIPISYIGYSQVPSYYNDVNINATGTALKNELSSKVIHTHHTDLSYTPGVWNALKQTDLTAPGSGKVILIYGYDDTDNTPSTDRTRSIHQNGGGTTDWNREHVYPKSLGNPNLGTSGAGADAHHLRPADVSRNSKRGNRKFADGSGNSTITPQGYWYPGDEFKGDVARMMMYMYIRYGNRCLPSNVGIGAVATSDANMLQLFLRWNAEDPVSSLELQRNPILEELQGNRNPFIDNPAFATSIWGGPQAENRFGDTDGGGNTLCRSTVANFPYLESFETDFGEWKQAVSSDDFNWTRHRGKTSSSYTGPGGAALGTYYIYMESSRPNYSRKKAILYSPCYELSGVHQASISFRYHMYGASSMGSLDVEISLDGKNWSSIWSRSGNQGNSWKTATIDVSDYAGKKIQLRLNGVTGTTWKGDMAIDGIHLTTDISQQSSIEERAMIPVWDFSIVGVDSDSITLEVSSKEGQQYRMLDYAGQLVKEGTLYTNVIPIEGLQPGLYFVSLKRGNSIITKKFIKR</sequence>
<evidence type="ECO:0000256" key="2">
    <source>
        <dbReference type="ARBA" id="ARBA00022722"/>
    </source>
</evidence>
<comment type="similarity">
    <text evidence="1">Belongs to the EndA/NucM nuclease family.</text>
</comment>
<dbReference type="SMART" id="SM00137">
    <property type="entry name" value="MAM"/>
    <property type="match status" value="1"/>
</dbReference>
<gene>
    <name evidence="7" type="ORF">ACFSTE_20375</name>
</gene>
<evidence type="ECO:0000256" key="1">
    <source>
        <dbReference type="ARBA" id="ARBA00006429"/>
    </source>
</evidence>
<dbReference type="PANTHER" id="PTHR33607">
    <property type="entry name" value="ENDONUCLEASE-1"/>
    <property type="match status" value="1"/>
</dbReference>
<accession>A0ABW5NCA9</accession>
<dbReference type="InterPro" id="IPR026444">
    <property type="entry name" value="Secre_tail"/>
</dbReference>
<dbReference type="InterPro" id="IPR000998">
    <property type="entry name" value="MAM_dom"/>
</dbReference>
<dbReference type="Pfam" id="PF04231">
    <property type="entry name" value="Endonuclease_1"/>
    <property type="match status" value="1"/>
</dbReference>
<evidence type="ECO:0000259" key="6">
    <source>
        <dbReference type="PROSITE" id="PS50060"/>
    </source>
</evidence>
<keyword evidence="4" id="KW-0378">Hydrolase</keyword>
<dbReference type="InterPro" id="IPR007346">
    <property type="entry name" value="Endonuclease-I"/>
</dbReference>
<evidence type="ECO:0000256" key="4">
    <source>
        <dbReference type="ARBA" id="ARBA00022801"/>
    </source>
</evidence>
<dbReference type="CDD" id="cd06263">
    <property type="entry name" value="MAM"/>
    <property type="match status" value="1"/>
</dbReference>
<organism evidence="7 8">
    <name type="scientific">Aquimarina hainanensis</name>
    <dbReference type="NCBI Taxonomy" id="1578017"/>
    <lineage>
        <taxon>Bacteria</taxon>
        <taxon>Pseudomonadati</taxon>
        <taxon>Bacteroidota</taxon>
        <taxon>Flavobacteriia</taxon>
        <taxon>Flavobacteriales</taxon>
        <taxon>Flavobacteriaceae</taxon>
        <taxon>Aquimarina</taxon>
    </lineage>
</organism>
<evidence type="ECO:0000313" key="7">
    <source>
        <dbReference type="EMBL" id="MFD2593207.1"/>
    </source>
</evidence>
<feature type="domain" description="MAM" evidence="6">
    <location>
        <begin position="283"/>
        <end position="442"/>
    </location>
</feature>
<proteinExistence type="inferred from homology"/>
<evidence type="ECO:0000313" key="8">
    <source>
        <dbReference type="Proteomes" id="UP001597459"/>
    </source>
</evidence>
<dbReference type="Proteomes" id="UP001597459">
    <property type="component" value="Unassembled WGS sequence"/>
</dbReference>
<dbReference type="InterPro" id="IPR044925">
    <property type="entry name" value="His-Me_finger_sf"/>
</dbReference>
<keyword evidence="3" id="KW-0732">Signal</keyword>
<dbReference type="NCBIfam" id="TIGR04183">
    <property type="entry name" value="Por_Secre_tail"/>
    <property type="match status" value="1"/>
</dbReference>
<dbReference type="Gene3D" id="2.60.120.200">
    <property type="match status" value="1"/>
</dbReference>
<protein>
    <submittedName>
        <fullName evidence="7">Endonuclease</fullName>
    </submittedName>
</protein>
<dbReference type="SUPFAM" id="SSF49899">
    <property type="entry name" value="Concanavalin A-like lectins/glucanases"/>
    <property type="match status" value="1"/>
</dbReference>
<dbReference type="InterPro" id="IPR013320">
    <property type="entry name" value="ConA-like_dom_sf"/>
</dbReference>
<name>A0ABW5NCA9_9FLAO</name>